<evidence type="ECO:0000256" key="1">
    <source>
        <dbReference type="ARBA" id="ARBA00022443"/>
    </source>
</evidence>
<dbReference type="SMART" id="SM00326">
    <property type="entry name" value="SH3"/>
    <property type="match status" value="1"/>
</dbReference>
<dbReference type="PROSITE" id="PS51741">
    <property type="entry name" value="F_BAR"/>
    <property type="match status" value="1"/>
</dbReference>
<dbReference type="InterPro" id="IPR027267">
    <property type="entry name" value="AH/BAR_dom_sf"/>
</dbReference>
<evidence type="ECO:0000259" key="9">
    <source>
        <dbReference type="PROSITE" id="PS51741"/>
    </source>
</evidence>
<feature type="domain" description="F-BAR" evidence="9">
    <location>
        <begin position="12"/>
        <end position="300"/>
    </location>
</feature>
<dbReference type="FunFam" id="1.20.1270.60:FF:000094">
    <property type="entry name" value="SLIT-ROBO Rho GTPase-activating 2 protein"/>
    <property type="match status" value="1"/>
</dbReference>
<feature type="domain" description="SH3" evidence="7">
    <location>
        <begin position="720"/>
        <end position="779"/>
    </location>
</feature>
<dbReference type="InterPro" id="IPR036028">
    <property type="entry name" value="SH3-like_dom_sf"/>
</dbReference>
<feature type="compositionally biased region" description="Low complexity" evidence="6">
    <location>
        <begin position="916"/>
        <end position="931"/>
    </location>
</feature>
<keyword evidence="1 4" id="KW-0728">SH3 domain</keyword>
<keyword evidence="11" id="KW-1185">Reference proteome</keyword>
<reference evidence="10 11" key="1">
    <citation type="submission" date="2019-07" db="EMBL/GenBank/DDBJ databases">
        <title>Draft genome assembly of a fouling barnacle, Amphibalanus amphitrite (Darwin, 1854): The first reference genome for Thecostraca.</title>
        <authorList>
            <person name="Kim W."/>
        </authorList>
    </citation>
    <scope>NUCLEOTIDE SEQUENCE [LARGE SCALE GENOMIC DNA]</scope>
    <source>
        <strain evidence="10">SNU_AA5</strain>
        <tissue evidence="10">Soma without cirri and trophi</tissue>
    </source>
</reference>
<feature type="region of interest" description="Disordered" evidence="6">
    <location>
        <begin position="451"/>
        <end position="479"/>
    </location>
</feature>
<dbReference type="SUPFAM" id="SSF50044">
    <property type="entry name" value="SH3-domain"/>
    <property type="match status" value="1"/>
</dbReference>
<dbReference type="Pfam" id="PF00611">
    <property type="entry name" value="FCH"/>
    <property type="match status" value="1"/>
</dbReference>
<dbReference type="Pfam" id="PF00620">
    <property type="entry name" value="RhoGAP"/>
    <property type="match status" value="1"/>
</dbReference>
<feature type="compositionally biased region" description="Acidic residues" evidence="6">
    <location>
        <begin position="708"/>
        <end position="719"/>
    </location>
</feature>
<dbReference type="CDD" id="cd07656">
    <property type="entry name" value="F-BAR_srGAP"/>
    <property type="match status" value="1"/>
</dbReference>
<name>A0A6A4VCT0_AMPAM</name>
<dbReference type="CDD" id="cd04383">
    <property type="entry name" value="RhoGAP_srGAP"/>
    <property type="match status" value="1"/>
</dbReference>
<dbReference type="InterPro" id="IPR031160">
    <property type="entry name" value="F_BAR_dom"/>
</dbReference>
<gene>
    <name evidence="10" type="primary">SRGAP1</name>
    <name evidence="10" type="ORF">FJT64_012397</name>
</gene>
<feature type="compositionally biased region" description="Low complexity" evidence="6">
    <location>
        <begin position="1037"/>
        <end position="1064"/>
    </location>
</feature>
<dbReference type="GO" id="GO:0007165">
    <property type="term" value="P:signal transduction"/>
    <property type="evidence" value="ECO:0007669"/>
    <property type="project" value="InterPro"/>
</dbReference>
<feature type="compositionally biased region" description="Low complexity" evidence="6">
    <location>
        <begin position="834"/>
        <end position="845"/>
    </location>
</feature>
<dbReference type="OrthoDB" id="5981864at2759"/>
<dbReference type="Gene3D" id="1.10.555.10">
    <property type="entry name" value="Rho GTPase activation protein"/>
    <property type="match status" value="1"/>
</dbReference>
<feature type="region of interest" description="Disordered" evidence="6">
    <location>
        <begin position="894"/>
        <end position="946"/>
    </location>
</feature>
<evidence type="ECO:0000256" key="5">
    <source>
        <dbReference type="PROSITE-ProRule" id="PRU01077"/>
    </source>
</evidence>
<feature type="region of interest" description="Disordered" evidence="6">
    <location>
        <begin position="687"/>
        <end position="719"/>
    </location>
</feature>
<evidence type="ECO:0000256" key="3">
    <source>
        <dbReference type="ARBA" id="ARBA00023054"/>
    </source>
</evidence>
<dbReference type="Gene3D" id="2.30.30.40">
    <property type="entry name" value="SH3 Domains"/>
    <property type="match status" value="1"/>
</dbReference>
<dbReference type="Proteomes" id="UP000440578">
    <property type="component" value="Unassembled WGS sequence"/>
</dbReference>
<dbReference type="InterPro" id="IPR001060">
    <property type="entry name" value="FCH_dom"/>
</dbReference>
<dbReference type="SMART" id="SM00324">
    <property type="entry name" value="RhoGAP"/>
    <property type="match status" value="1"/>
</dbReference>
<protein>
    <submittedName>
        <fullName evidence="10">SLIT-ROBO Rho GTPase-activating protein 1</fullName>
    </submittedName>
</protein>
<feature type="compositionally biased region" description="Acidic residues" evidence="6">
    <location>
        <begin position="900"/>
        <end position="909"/>
    </location>
</feature>
<dbReference type="EMBL" id="VIIS01002036">
    <property type="protein sequence ID" value="KAF0289344.1"/>
    <property type="molecule type" value="Genomic_DNA"/>
</dbReference>
<keyword evidence="3 5" id="KW-0175">Coiled coil</keyword>
<keyword evidence="2" id="KW-0343">GTPase activation</keyword>
<accession>A0A6A4VCT0</accession>
<feature type="region of interest" description="Disordered" evidence="6">
    <location>
        <begin position="802"/>
        <end position="877"/>
    </location>
</feature>
<dbReference type="PROSITE" id="PS50002">
    <property type="entry name" value="SH3"/>
    <property type="match status" value="1"/>
</dbReference>
<dbReference type="PANTHER" id="PTHR14166">
    <property type="entry name" value="SLIT-ROBO RHO GTPASE ACTIVATING PROTEIN"/>
    <property type="match status" value="1"/>
</dbReference>
<dbReference type="Gene3D" id="1.20.1270.60">
    <property type="entry name" value="Arfaptin homology (AH) domain/BAR domain"/>
    <property type="match status" value="1"/>
</dbReference>
<organism evidence="10 11">
    <name type="scientific">Amphibalanus amphitrite</name>
    <name type="common">Striped barnacle</name>
    <name type="synonym">Balanus amphitrite</name>
    <dbReference type="NCBI Taxonomy" id="1232801"/>
    <lineage>
        <taxon>Eukaryota</taxon>
        <taxon>Metazoa</taxon>
        <taxon>Ecdysozoa</taxon>
        <taxon>Arthropoda</taxon>
        <taxon>Crustacea</taxon>
        <taxon>Multicrustacea</taxon>
        <taxon>Cirripedia</taxon>
        <taxon>Thoracica</taxon>
        <taxon>Thoracicalcarea</taxon>
        <taxon>Balanomorpha</taxon>
        <taxon>Balanoidea</taxon>
        <taxon>Balanidae</taxon>
        <taxon>Amphibalaninae</taxon>
        <taxon>Amphibalanus</taxon>
    </lineage>
</organism>
<sequence length="1100" mass="122164">MSSEKRSSKKESGFEGIIKDLKQQLAEQLRCLDSRADTQAAVLLELQEFYRRRADVEQDYSRGLDKLHRSLTQRHKELKTKREQASLLSSHGCWQQLQQQTQLEARQRATLADIYGTVLPQKLARLGDDLQRAHRRCRQICTESHEEILKLINELQESTKTYNTYYALFSAAEAKLQYVVNQKAKLEVNLPEDKLDKSRKFRLVEKEIVKRRNKYQDTRLQALRARNDFLLCLEAANATMQRFFVEDLPDTLDCADAGVHATLGRALLMACDAQEGVLAGERQAVDDLRRAVSQLDARLDRQRFMEANNAPFMLPKKFEFIPYKGDIMSRYDVDPAILEETRSRYDALCGRIETLKTATAEQWKTMETAERSLLAMAATAELDCRAQFAAGRDPPPRPTETALAKQRGDQLETAQFYVTKFAELVSDSRLLARLQVKRELLRSGLSEHAPELERPARPVCAPRPRRPRLGRPPTDGQPRLFGGSLEEYVELSGQEIPLIVRSCVRVINLYGLHHQGIFRVSGSQVEINGFRDSFERGEDPLADVSDASDINSAAGVLKLYLRELREPIFPTPYFDQFMEIAQLSDPEERTARLREVISTLPHSVQLVMRYLFAFLSHLSEFSDENMMEPYNLAICFGPTLLPIPESKDQVQYQNLVNELMKHIILCHEEIFPHDGGPVYEKYISRQSHQTEEIGEAPSEVSGGAGDGGDGEPDAQSEDECEQLEAVAQYDFTARSARELSFRCGDVLTLYRQVSPDWWKGHFRGRDGLVPDKYIMLKIRDEERTSLLEPSPGHRVTVTVVTGPAPASSTSTLSTRPESAGGGGGWVPDRCATLPRGGRPTPAPRASSLSTLHQPTAGVTTVRVSVPDDREEADSETERLERAIREMAMVSERLRAGQLSPEDEPGEESDPPPPAPASARAAPRRPPVAAVRQEPECSPPTSGSVLSRRALWETRAAAAAEPAGRLALKHTPDLVLDLPAEWHRLQRTSSGSSEEGAAPAPAPAPAPAAAPSTAAETFARQDQCTVRRGGRPVPVRPGPVVRPLLGGAGSDAAAARPVVADPTPAGDQPALLRPQAKVKPQPARKPSPKHRPAAAKPLPEE</sequence>
<dbReference type="FunFam" id="2.30.30.40:FF:000136">
    <property type="entry name" value="Rho GTPase activating protein 4"/>
    <property type="match status" value="1"/>
</dbReference>
<dbReference type="SUPFAM" id="SSF103657">
    <property type="entry name" value="BAR/IMD domain-like"/>
    <property type="match status" value="1"/>
</dbReference>
<dbReference type="SMART" id="SM00055">
    <property type="entry name" value="FCH"/>
    <property type="match status" value="1"/>
</dbReference>
<evidence type="ECO:0000259" key="7">
    <source>
        <dbReference type="PROSITE" id="PS50002"/>
    </source>
</evidence>
<feature type="compositionally biased region" description="Low complexity" evidence="6">
    <location>
        <begin position="987"/>
        <end position="998"/>
    </location>
</feature>
<dbReference type="PROSITE" id="PS50238">
    <property type="entry name" value="RHOGAP"/>
    <property type="match status" value="1"/>
</dbReference>
<feature type="domain" description="Rho-GAP" evidence="8">
    <location>
        <begin position="483"/>
        <end position="671"/>
    </location>
</feature>
<dbReference type="InterPro" id="IPR008936">
    <property type="entry name" value="Rho_GTPase_activation_prot"/>
</dbReference>
<dbReference type="Pfam" id="PF00018">
    <property type="entry name" value="SH3_1"/>
    <property type="match status" value="1"/>
</dbReference>
<feature type="region of interest" description="Disordered" evidence="6">
    <location>
        <begin position="984"/>
        <end position="1100"/>
    </location>
</feature>
<dbReference type="InterPro" id="IPR000198">
    <property type="entry name" value="RhoGAP_dom"/>
</dbReference>
<evidence type="ECO:0000256" key="4">
    <source>
        <dbReference type="PROSITE-ProRule" id="PRU00192"/>
    </source>
</evidence>
<feature type="compositionally biased region" description="Polar residues" evidence="6">
    <location>
        <begin position="846"/>
        <end position="862"/>
    </location>
</feature>
<evidence type="ECO:0000259" key="8">
    <source>
        <dbReference type="PROSITE" id="PS50238"/>
    </source>
</evidence>
<dbReference type="SUPFAM" id="SSF48350">
    <property type="entry name" value="GTPase activation domain, GAP"/>
    <property type="match status" value="1"/>
</dbReference>
<dbReference type="InterPro" id="IPR051627">
    <property type="entry name" value="SLIT-ROBO_RhoGAP"/>
</dbReference>
<dbReference type="CDD" id="cd11809">
    <property type="entry name" value="SH3_srGAP"/>
    <property type="match status" value="1"/>
</dbReference>
<evidence type="ECO:0000256" key="2">
    <source>
        <dbReference type="ARBA" id="ARBA00022468"/>
    </source>
</evidence>
<dbReference type="InterPro" id="IPR001452">
    <property type="entry name" value="SH3_domain"/>
</dbReference>
<evidence type="ECO:0000313" key="10">
    <source>
        <dbReference type="EMBL" id="KAF0289344.1"/>
    </source>
</evidence>
<evidence type="ECO:0000256" key="6">
    <source>
        <dbReference type="SAM" id="MobiDB-lite"/>
    </source>
</evidence>
<dbReference type="FunFam" id="1.10.555.10:FF:000026">
    <property type="entry name" value="Rho GTPase activating protein 4"/>
    <property type="match status" value="1"/>
</dbReference>
<comment type="caution">
    <text evidence="10">The sequence shown here is derived from an EMBL/GenBank/DDBJ whole genome shotgun (WGS) entry which is preliminary data.</text>
</comment>
<feature type="compositionally biased region" description="Low complexity" evidence="6">
    <location>
        <begin position="802"/>
        <end position="814"/>
    </location>
</feature>
<evidence type="ECO:0000313" key="11">
    <source>
        <dbReference type="Proteomes" id="UP000440578"/>
    </source>
</evidence>
<dbReference type="AlphaFoldDB" id="A0A6A4VCT0"/>
<dbReference type="GO" id="GO:0005096">
    <property type="term" value="F:GTPase activator activity"/>
    <property type="evidence" value="ECO:0007669"/>
    <property type="project" value="UniProtKB-KW"/>
</dbReference>
<proteinExistence type="predicted"/>